<keyword evidence="1" id="KW-0472">Membrane</keyword>
<organism evidence="2 3">
    <name type="scientific">Rhodovibrio salinarum</name>
    <dbReference type="NCBI Taxonomy" id="1087"/>
    <lineage>
        <taxon>Bacteria</taxon>
        <taxon>Pseudomonadati</taxon>
        <taxon>Pseudomonadota</taxon>
        <taxon>Alphaproteobacteria</taxon>
        <taxon>Rhodospirillales</taxon>
        <taxon>Rhodovibrionaceae</taxon>
        <taxon>Rhodovibrio</taxon>
    </lineage>
</organism>
<keyword evidence="1" id="KW-0812">Transmembrane</keyword>
<reference evidence="2" key="1">
    <citation type="submission" date="2017-08" db="EMBL/GenBank/DDBJ databases">
        <authorList>
            <person name="Imhoff J.F."/>
            <person name="Rahn T."/>
            <person name="Kuenzel S."/>
            <person name="Neulinger S.C."/>
        </authorList>
    </citation>
    <scope>NUCLEOTIDE SEQUENCE</scope>
    <source>
        <strain evidence="2">DSM 9154</strain>
    </source>
</reference>
<gene>
    <name evidence="2" type="ORF">CKO21_13125</name>
</gene>
<dbReference type="EMBL" id="NRRE01000026">
    <property type="protein sequence ID" value="MBK1698183.1"/>
    <property type="molecule type" value="Genomic_DNA"/>
</dbReference>
<name>A0A934QJF3_9PROT</name>
<dbReference type="RefSeq" id="WP_027288688.1">
    <property type="nucleotide sequence ID" value="NZ_NRRE01000026.1"/>
</dbReference>
<evidence type="ECO:0000256" key="1">
    <source>
        <dbReference type="SAM" id="Phobius"/>
    </source>
</evidence>
<sequence>MPNAQTATPRANGEIHLAVWSATIAISVEIFTCLFGFVWSLGRMIFDLSDAVAMIEASGTALLTLVLAVLMARMFYRHEREGAGAQQPT</sequence>
<protein>
    <submittedName>
        <fullName evidence="2">Uncharacterized protein</fullName>
    </submittedName>
</protein>
<dbReference type="Proteomes" id="UP000778970">
    <property type="component" value="Unassembled WGS sequence"/>
</dbReference>
<reference evidence="2" key="2">
    <citation type="journal article" date="2020" name="Microorganisms">
        <title>Osmotic Adaptation and Compatible Solute Biosynthesis of Phototrophic Bacteria as Revealed from Genome Analyses.</title>
        <authorList>
            <person name="Imhoff J.F."/>
            <person name="Rahn T."/>
            <person name="Kunzel S."/>
            <person name="Keller A."/>
            <person name="Neulinger S.C."/>
        </authorList>
    </citation>
    <scope>NUCLEOTIDE SEQUENCE</scope>
    <source>
        <strain evidence="2">DSM 9154</strain>
    </source>
</reference>
<accession>A0A934QJF3</accession>
<comment type="caution">
    <text evidence="2">The sequence shown here is derived from an EMBL/GenBank/DDBJ whole genome shotgun (WGS) entry which is preliminary data.</text>
</comment>
<keyword evidence="3" id="KW-1185">Reference proteome</keyword>
<feature type="transmembrane region" description="Helical" evidence="1">
    <location>
        <begin position="17"/>
        <end position="39"/>
    </location>
</feature>
<evidence type="ECO:0000313" key="2">
    <source>
        <dbReference type="EMBL" id="MBK1698183.1"/>
    </source>
</evidence>
<keyword evidence="1" id="KW-1133">Transmembrane helix</keyword>
<dbReference type="AlphaFoldDB" id="A0A934QJF3"/>
<proteinExistence type="predicted"/>
<feature type="transmembrane region" description="Helical" evidence="1">
    <location>
        <begin position="51"/>
        <end position="72"/>
    </location>
</feature>
<evidence type="ECO:0000313" key="3">
    <source>
        <dbReference type="Proteomes" id="UP000778970"/>
    </source>
</evidence>